<evidence type="ECO:0008006" key="4">
    <source>
        <dbReference type="Google" id="ProtNLM"/>
    </source>
</evidence>
<organism evidence="2 3">
    <name type="scientific">Aspergillus versicolor CBS 583.65</name>
    <dbReference type="NCBI Taxonomy" id="1036611"/>
    <lineage>
        <taxon>Eukaryota</taxon>
        <taxon>Fungi</taxon>
        <taxon>Dikarya</taxon>
        <taxon>Ascomycota</taxon>
        <taxon>Pezizomycotina</taxon>
        <taxon>Eurotiomycetes</taxon>
        <taxon>Eurotiomycetidae</taxon>
        <taxon>Eurotiales</taxon>
        <taxon>Aspergillaceae</taxon>
        <taxon>Aspergillus</taxon>
        <taxon>Aspergillus subgen. Nidulantes</taxon>
    </lineage>
</organism>
<dbReference type="InterPro" id="IPR019734">
    <property type="entry name" value="TPR_rpt"/>
</dbReference>
<dbReference type="PRINTS" id="PR00381">
    <property type="entry name" value="KINESINLIGHT"/>
</dbReference>
<keyword evidence="3" id="KW-1185">Reference proteome</keyword>
<dbReference type="Gene3D" id="3.40.50.300">
    <property type="entry name" value="P-loop containing nucleotide triphosphate hydrolases"/>
    <property type="match status" value="1"/>
</dbReference>
<dbReference type="RefSeq" id="XP_040665028.1">
    <property type="nucleotide sequence ID" value="XM_040816944.1"/>
</dbReference>
<dbReference type="SUPFAM" id="SSF52540">
    <property type="entry name" value="P-loop containing nucleoside triphosphate hydrolases"/>
    <property type="match status" value="1"/>
</dbReference>
<sequence length="1055" mass="120451">MAWNSFDGGNSGLQIGINNAPINNPQFYLPPERSETPPNPLSTVPFRRDPDFVDRGTLLDQIDEKGSEPGSRIALVGLGGVGKSQLAIEYSYRVRDKSPKAWVFWIHASNATRFEQSCRDIADRVKIHGRHNLKTNIFKLFQNWLQDENNGKWVLIIDNLDNDQLLHESPLIEQNDLRSDEKGMTGQSLWEYFPYSLRGVIVITSRSRHVVSSIMEDRDIISVNPMDETHAITLFEKKLGVETNREDIMELTAALEFMPLAIVQAAAYIKRRAPRLSVPQYLNKFRESDRQKIRLLDHEGGQLRRDREAKSSILVTWQISFDYIQGMWQSAADLLSLMSFFDRQGIPDILLREDKETNSRSKVTNQQSESLFAQVIDETTYGTDTKSESESSMINMFEDDILVLRDYSLISIGADGKSFEMHRLVQLAMQEWLKAHEQVEVWKERFIGNLNSKFPADNRENWPRCQLLFPHVKSAMSHRPDKDSEHSMLEWALLLHKGSQYTRHGGNWVDMESMAARLIEACSHLFGPEDLKTLNSIAMLGLAYSLQGRWLDAKKLHTQLVDTSCRVFGAEHPRTLNSMANLASTYRYEGQWKDAEILDLQVLEAHDRMLGTEHPWTLIAMANLATTYWNQGRWHDAEALNRHVLETRKRTFGAEHPDTLIGMAQLATTYQKQEERWQDAEALEVQVLDARKRTLGVKHPDTLNSMNNLASTYWNQGRWQDAEALLERVLEAYQEWPKDHPHALVSMGNLASIYLKQSRLEDAETLNEQVLNTRKQVLGKEHPETLATMGNLASTYWSQGRWQDAEQLEVQVLEISRRVLGKEHPGTLTSMANLALTYQKLGRAQDAKALEAQVLKAPRDMLREEHQDRSTLNLISDFANLETQVERTCCPKAPFSFTTLDKPSELRDDGVEGLYSLSNEETETRRNCDKCDEGCLIEKELMGSSKPSLVTGRWGPSRSRTFGVSTSQKIGRIAEWLSKKTGYIGFKASGFFSTSRFERKRPGEKRPGELDFPEIPAEMMRNQTLVEISRRPSHRLSRPRNSTESIASVSGVQGA</sequence>
<evidence type="ECO:0000256" key="1">
    <source>
        <dbReference type="SAM" id="MobiDB-lite"/>
    </source>
</evidence>
<reference evidence="3" key="1">
    <citation type="journal article" date="2017" name="Genome Biol.">
        <title>Comparative genomics reveals high biological diversity and specific adaptations in the industrially and medically important fungal genus Aspergillus.</title>
        <authorList>
            <person name="de Vries R.P."/>
            <person name="Riley R."/>
            <person name="Wiebenga A."/>
            <person name="Aguilar-Osorio G."/>
            <person name="Amillis S."/>
            <person name="Uchima C.A."/>
            <person name="Anderluh G."/>
            <person name="Asadollahi M."/>
            <person name="Askin M."/>
            <person name="Barry K."/>
            <person name="Battaglia E."/>
            <person name="Bayram O."/>
            <person name="Benocci T."/>
            <person name="Braus-Stromeyer S.A."/>
            <person name="Caldana C."/>
            <person name="Canovas D."/>
            <person name="Cerqueira G.C."/>
            <person name="Chen F."/>
            <person name="Chen W."/>
            <person name="Choi C."/>
            <person name="Clum A."/>
            <person name="Dos Santos R.A."/>
            <person name="Damasio A.R."/>
            <person name="Diallinas G."/>
            <person name="Emri T."/>
            <person name="Fekete E."/>
            <person name="Flipphi M."/>
            <person name="Freyberg S."/>
            <person name="Gallo A."/>
            <person name="Gournas C."/>
            <person name="Habgood R."/>
            <person name="Hainaut M."/>
            <person name="Harispe M.L."/>
            <person name="Henrissat B."/>
            <person name="Hilden K.S."/>
            <person name="Hope R."/>
            <person name="Hossain A."/>
            <person name="Karabika E."/>
            <person name="Karaffa L."/>
            <person name="Karanyi Z."/>
            <person name="Krasevec N."/>
            <person name="Kuo A."/>
            <person name="Kusch H."/>
            <person name="LaButti K."/>
            <person name="Lagendijk E.L."/>
            <person name="Lapidus A."/>
            <person name="Levasseur A."/>
            <person name="Lindquist E."/>
            <person name="Lipzen A."/>
            <person name="Logrieco A.F."/>
            <person name="MacCabe A."/>
            <person name="Maekelae M.R."/>
            <person name="Malavazi I."/>
            <person name="Melin P."/>
            <person name="Meyer V."/>
            <person name="Mielnichuk N."/>
            <person name="Miskei M."/>
            <person name="Molnar A.P."/>
            <person name="Mule G."/>
            <person name="Ngan C.Y."/>
            <person name="Orejas M."/>
            <person name="Orosz E."/>
            <person name="Ouedraogo J.P."/>
            <person name="Overkamp K.M."/>
            <person name="Park H.-S."/>
            <person name="Perrone G."/>
            <person name="Piumi F."/>
            <person name="Punt P.J."/>
            <person name="Ram A.F."/>
            <person name="Ramon A."/>
            <person name="Rauscher S."/>
            <person name="Record E."/>
            <person name="Riano-Pachon D.M."/>
            <person name="Robert V."/>
            <person name="Roehrig J."/>
            <person name="Ruller R."/>
            <person name="Salamov A."/>
            <person name="Salih N.S."/>
            <person name="Samson R.A."/>
            <person name="Sandor E."/>
            <person name="Sanguinetti M."/>
            <person name="Schuetze T."/>
            <person name="Sepcic K."/>
            <person name="Shelest E."/>
            <person name="Sherlock G."/>
            <person name="Sophianopoulou V."/>
            <person name="Squina F.M."/>
            <person name="Sun H."/>
            <person name="Susca A."/>
            <person name="Todd R.B."/>
            <person name="Tsang A."/>
            <person name="Unkles S.E."/>
            <person name="van de Wiele N."/>
            <person name="van Rossen-Uffink D."/>
            <person name="Oliveira J.V."/>
            <person name="Vesth T.C."/>
            <person name="Visser J."/>
            <person name="Yu J.-H."/>
            <person name="Zhou M."/>
            <person name="Andersen M.R."/>
            <person name="Archer D.B."/>
            <person name="Baker S.E."/>
            <person name="Benoit I."/>
            <person name="Brakhage A.A."/>
            <person name="Braus G.H."/>
            <person name="Fischer R."/>
            <person name="Frisvad J.C."/>
            <person name="Goldman G.H."/>
            <person name="Houbraken J."/>
            <person name="Oakley B."/>
            <person name="Pocsi I."/>
            <person name="Scazzocchio C."/>
            <person name="Seiboth B."/>
            <person name="vanKuyk P.A."/>
            <person name="Wortman J."/>
            <person name="Dyer P.S."/>
            <person name="Grigoriev I.V."/>
        </authorList>
    </citation>
    <scope>NUCLEOTIDE SEQUENCE [LARGE SCALE GENOMIC DNA]</scope>
    <source>
        <strain evidence="3">CBS 583.65</strain>
    </source>
</reference>
<dbReference type="SUPFAM" id="SSF48452">
    <property type="entry name" value="TPR-like"/>
    <property type="match status" value="2"/>
</dbReference>
<evidence type="ECO:0000313" key="2">
    <source>
        <dbReference type="EMBL" id="OJI99265.1"/>
    </source>
</evidence>
<dbReference type="PANTHER" id="PTHR46082:SF6">
    <property type="entry name" value="AAA+ ATPASE DOMAIN-CONTAINING PROTEIN-RELATED"/>
    <property type="match status" value="1"/>
</dbReference>
<evidence type="ECO:0000313" key="3">
    <source>
        <dbReference type="Proteomes" id="UP000184073"/>
    </source>
</evidence>
<dbReference type="Proteomes" id="UP000184073">
    <property type="component" value="Unassembled WGS sequence"/>
</dbReference>
<name>A0A1L9PCT2_ASPVE</name>
<dbReference type="SMART" id="SM00028">
    <property type="entry name" value="TPR"/>
    <property type="match status" value="5"/>
</dbReference>
<dbReference type="VEuPathDB" id="FungiDB:ASPVEDRAFT_80884"/>
<dbReference type="Pfam" id="PF13424">
    <property type="entry name" value="TPR_12"/>
    <property type="match status" value="3"/>
</dbReference>
<dbReference type="InterPro" id="IPR027417">
    <property type="entry name" value="P-loop_NTPase"/>
</dbReference>
<dbReference type="EMBL" id="KV878126">
    <property type="protein sequence ID" value="OJI99265.1"/>
    <property type="molecule type" value="Genomic_DNA"/>
</dbReference>
<dbReference type="GeneID" id="63732455"/>
<dbReference type="Pfam" id="PF13374">
    <property type="entry name" value="TPR_10"/>
    <property type="match status" value="2"/>
</dbReference>
<dbReference type="Gene3D" id="1.25.40.10">
    <property type="entry name" value="Tetratricopeptide repeat domain"/>
    <property type="match status" value="2"/>
</dbReference>
<feature type="region of interest" description="Disordered" evidence="1">
    <location>
        <begin position="1028"/>
        <end position="1055"/>
    </location>
</feature>
<dbReference type="STRING" id="1036611.A0A1L9PCT2"/>
<dbReference type="InterPro" id="IPR053137">
    <property type="entry name" value="NLR-like"/>
</dbReference>
<accession>A0A1L9PCT2</accession>
<feature type="compositionally biased region" description="Polar residues" evidence="1">
    <location>
        <begin position="1043"/>
        <end position="1055"/>
    </location>
</feature>
<dbReference type="PANTHER" id="PTHR46082">
    <property type="entry name" value="ATP/GTP-BINDING PROTEIN-RELATED"/>
    <property type="match status" value="1"/>
</dbReference>
<protein>
    <recommendedName>
        <fullName evidence="4">NB-ARC domain-containing protein</fullName>
    </recommendedName>
</protein>
<proteinExistence type="predicted"/>
<dbReference type="AlphaFoldDB" id="A0A1L9PCT2"/>
<gene>
    <name evidence="2" type="ORF">ASPVEDRAFT_80884</name>
</gene>
<dbReference type="OrthoDB" id="1658288at2759"/>
<dbReference type="InterPro" id="IPR011990">
    <property type="entry name" value="TPR-like_helical_dom_sf"/>
</dbReference>